<dbReference type="Proteomes" id="UP000275078">
    <property type="component" value="Unassembled WGS sequence"/>
</dbReference>
<evidence type="ECO:0000256" key="1">
    <source>
        <dbReference type="SAM" id="MobiDB-lite"/>
    </source>
</evidence>
<evidence type="ECO:0000313" key="2">
    <source>
        <dbReference type="EMBL" id="RPA84525.1"/>
    </source>
</evidence>
<feature type="compositionally biased region" description="Polar residues" evidence="1">
    <location>
        <begin position="466"/>
        <end position="478"/>
    </location>
</feature>
<evidence type="ECO:0000313" key="3">
    <source>
        <dbReference type="Proteomes" id="UP000275078"/>
    </source>
</evidence>
<proteinExistence type="predicted"/>
<name>A0A3N4IEI5_ASCIM</name>
<dbReference type="OrthoDB" id="5600085at2759"/>
<keyword evidence="3" id="KW-1185">Reference proteome</keyword>
<feature type="compositionally biased region" description="Low complexity" evidence="1">
    <location>
        <begin position="438"/>
        <end position="449"/>
    </location>
</feature>
<reference evidence="2 3" key="1">
    <citation type="journal article" date="2018" name="Nat. Ecol. Evol.">
        <title>Pezizomycetes genomes reveal the molecular basis of ectomycorrhizal truffle lifestyle.</title>
        <authorList>
            <person name="Murat C."/>
            <person name="Payen T."/>
            <person name="Noel B."/>
            <person name="Kuo A."/>
            <person name="Morin E."/>
            <person name="Chen J."/>
            <person name="Kohler A."/>
            <person name="Krizsan K."/>
            <person name="Balestrini R."/>
            <person name="Da Silva C."/>
            <person name="Montanini B."/>
            <person name="Hainaut M."/>
            <person name="Levati E."/>
            <person name="Barry K.W."/>
            <person name="Belfiori B."/>
            <person name="Cichocki N."/>
            <person name="Clum A."/>
            <person name="Dockter R.B."/>
            <person name="Fauchery L."/>
            <person name="Guy J."/>
            <person name="Iotti M."/>
            <person name="Le Tacon F."/>
            <person name="Lindquist E.A."/>
            <person name="Lipzen A."/>
            <person name="Malagnac F."/>
            <person name="Mello A."/>
            <person name="Molinier V."/>
            <person name="Miyauchi S."/>
            <person name="Poulain J."/>
            <person name="Riccioni C."/>
            <person name="Rubini A."/>
            <person name="Sitrit Y."/>
            <person name="Splivallo R."/>
            <person name="Traeger S."/>
            <person name="Wang M."/>
            <person name="Zifcakova L."/>
            <person name="Wipf D."/>
            <person name="Zambonelli A."/>
            <person name="Paolocci F."/>
            <person name="Nowrousian M."/>
            <person name="Ottonello S."/>
            <person name="Baldrian P."/>
            <person name="Spatafora J.W."/>
            <person name="Henrissat B."/>
            <person name="Nagy L.G."/>
            <person name="Aury J.M."/>
            <person name="Wincker P."/>
            <person name="Grigoriev I.V."/>
            <person name="Bonfante P."/>
            <person name="Martin F.M."/>
        </authorList>
    </citation>
    <scope>NUCLEOTIDE SEQUENCE [LARGE SCALE GENOMIC DNA]</scope>
    <source>
        <strain evidence="2 3">RN42</strain>
    </source>
</reference>
<organism evidence="2 3">
    <name type="scientific">Ascobolus immersus RN42</name>
    <dbReference type="NCBI Taxonomy" id="1160509"/>
    <lineage>
        <taxon>Eukaryota</taxon>
        <taxon>Fungi</taxon>
        <taxon>Dikarya</taxon>
        <taxon>Ascomycota</taxon>
        <taxon>Pezizomycotina</taxon>
        <taxon>Pezizomycetes</taxon>
        <taxon>Pezizales</taxon>
        <taxon>Ascobolaceae</taxon>
        <taxon>Ascobolus</taxon>
    </lineage>
</organism>
<dbReference type="AlphaFoldDB" id="A0A3N4IEI5"/>
<gene>
    <name evidence="2" type="ORF">BJ508DRAFT_303634</name>
</gene>
<sequence>MAGATNLPPKMIYPKQFNIQPEQSFCSCLAPATVAIPKKQKCPCSSANTPSDERLTFGTTEQLVDSKARVQKMAPKRRSPILANGRIRPSGCAVNFIGNEKATDELLQQASSGNHAQMQGLQAGQSIFQAGPFPMQYQQMGVLPNGGSYGPHAVAVPMPQVTNGHAAASPTGQFDMSFNGAYGAWNGVDNGLGNGLGGGMVSTGYDMRTNGLPTGHNSVPLAVPIVQPVPKKAPCCSSKKSPTTPPQPSVQAAPTMVPQNLALAPNMAPYDYNVAFYEYAAPAISEQYPYEYANNGTPLPAQHPSPTPCDDAWATGCQCGPSCNCPMCPQHPYNDASKAWVYQIQSIYDPVEEDRLAKLSEGFKNGEVKPENDVKQEGMNAVQDISPVLPVTVLDPQQFVFIDYSIACDCPDGCARADGECCQQRRSFEQLQRNADTNEVGGANGENGVQMRTPSGHCAGKMAQPMQLSFPQHDQPQFANAPPQQQQQMQQHQQQQQQQLQQQLQQQQQARQQHHQQQIQQEQVKRYQEHTLVELEKQQLPLQMPQVTQPPLQATV</sequence>
<protein>
    <recommendedName>
        <fullName evidence="4">Copper-fist domain-containing protein</fullName>
    </recommendedName>
</protein>
<accession>A0A3N4IEI5</accession>
<dbReference type="EMBL" id="ML119658">
    <property type="protein sequence ID" value="RPA84525.1"/>
    <property type="molecule type" value="Genomic_DNA"/>
</dbReference>
<feature type="region of interest" description="Disordered" evidence="1">
    <location>
        <begin position="433"/>
        <end position="494"/>
    </location>
</feature>
<evidence type="ECO:0008006" key="4">
    <source>
        <dbReference type="Google" id="ProtNLM"/>
    </source>
</evidence>
<feature type="compositionally biased region" description="Low complexity" evidence="1">
    <location>
        <begin position="484"/>
        <end position="494"/>
    </location>
</feature>